<gene>
    <name evidence="2" type="ORF">HK57_00580</name>
</gene>
<feature type="compositionally biased region" description="Low complexity" evidence="1">
    <location>
        <begin position="531"/>
        <end position="542"/>
    </location>
</feature>
<proteinExistence type="predicted"/>
<name>A0A0C1E6D3_ASPUT</name>
<reference evidence="2 3" key="1">
    <citation type="submission" date="2014-11" db="EMBL/GenBank/DDBJ databases">
        <title>Genomics derived discovery of secondary metabolites biosynthetic gene clusters in Aspergillus ustus.</title>
        <authorList>
            <person name="Pi B."/>
            <person name="Dai F."/>
            <person name="Song X."/>
            <person name="Zhu C."/>
            <person name="Li H."/>
            <person name="Yu D."/>
        </authorList>
    </citation>
    <scope>NUCLEOTIDE SEQUENCE [LARGE SCALE GENOMIC DNA]</scope>
    <source>
        <strain evidence="2 3">3.3904</strain>
    </source>
</reference>
<dbReference type="EMBL" id="JOMC01000065">
    <property type="protein sequence ID" value="KIA75648.1"/>
    <property type="molecule type" value="Genomic_DNA"/>
</dbReference>
<feature type="region of interest" description="Disordered" evidence="1">
    <location>
        <begin position="529"/>
        <end position="550"/>
    </location>
</feature>
<comment type="caution">
    <text evidence="2">The sequence shown here is derived from an EMBL/GenBank/DDBJ whole genome shotgun (WGS) entry which is preliminary data.</text>
</comment>
<organism evidence="2 3">
    <name type="scientific">Aspergillus ustus</name>
    <dbReference type="NCBI Taxonomy" id="40382"/>
    <lineage>
        <taxon>Eukaryota</taxon>
        <taxon>Fungi</taxon>
        <taxon>Dikarya</taxon>
        <taxon>Ascomycota</taxon>
        <taxon>Pezizomycotina</taxon>
        <taxon>Eurotiomycetes</taxon>
        <taxon>Eurotiomycetidae</taxon>
        <taxon>Eurotiales</taxon>
        <taxon>Aspergillaceae</taxon>
        <taxon>Aspergillus</taxon>
        <taxon>Aspergillus subgen. Nidulantes</taxon>
    </lineage>
</organism>
<sequence length="636" mass="70902">MVEALRPSDGEFNKVLEESLNTWSSYLRHASQDKRLPRYIIDLPALVSQTPPFLGDGLIPAGETISFACDKSPGGTSLSVRGRSTWKTSTGACELPPIILPEKLLLGTGGRVTVRLSDDAPFSEWPGVEGLDGYDEGNYISVLYFAWAYILSARWVELHSRSPDHKGRINYKMQGISVAESQLHQRTDVEIYLGDASEEEVLWWRNILSPDDCWEATTAYNDHVYFSPWSVSAKEAGLLVAFKDSTIDMLWRTSIVPPSSAAALKYLERFCIHHRLYAQCSVALAGVLYISFPRGRGVSLPLPKQVPRSVRAKSDGADSNSIANLIKAHGEMLPRYMTLSCNIWGLHSLLQSTFFNPDIECNLVSAWLNPAFAVLNSVPPTDRITPVIVLANRQPRLGILWLGAFLVNVDQSVLRDTRNGMVALDLATSAWTNTPRTFLTSPMGSNDGTSISRDDECRLLFISSSECHERPPIWPWKPFGSTHLRDTELAVQEHARCAATHCLEYESWEWMLADGTTIRDLQKADDAQLYQQTSNSTSQQSTPGSKSTLPGDYDYNLSSQMLSELATRGIFGWLRSTGYPENEKAIYQHLWIDLGSTDEEETGEEMSDGKVGPDTNQLHVEAWLERIIEGSFAARE</sequence>
<evidence type="ECO:0000313" key="2">
    <source>
        <dbReference type="EMBL" id="KIA75648.1"/>
    </source>
</evidence>
<keyword evidence="3" id="KW-1185">Reference proteome</keyword>
<evidence type="ECO:0000256" key="1">
    <source>
        <dbReference type="SAM" id="MobiDB-lite"/>
    </source>
</evidence>
<dbReference type="Proteomes" id="UP000053475">
    <property type="component" value="Unassembled WGS sequence"/>
</dbReference>
<accession>A0A0C1E6D3</accession>
<protein>
    <submittedName>
        <fullName evidence="2">Uncharacterized protein</fullName>
    </submittedName>
</protein>
<evidence type="ECO:0000313" key="3">
    <source>
        <dbReference type="Proteomes" id="UP000053475"/>
    </source>
</evidence>
<dbReference type="AlphaFoldDB" id="A0A0C1E6D3"/>